<organism evidence="2 3">
    <name type="scientific">Acanthoscelides obtectus</name>
    <name type="common">Bean weevil</name>
    <name type="synonym">Bruchus obtectus</name>
    <dbReference type="NCBI Taxonomy" id="200917"/>
    <lineage>
        <taxon>Eukaryota</taxon>
        <taxon>Metazoa</taxon>
        <taxon>Ecdysozoa</taxon>
        <taxon>Arthropoda</taxon>
        <taxon>Hexapoda</taxon>
        <taxon>Insecta</taxon>
        <taxon>Pterygota</taxon>
        <taxon>Neoptera</taxon>
        <taxon>Endopterygota</taxon>
        <taxon>Coleoptera</taxon>
        <taxon>Polyphaga</taxon>
        <taxon>Cucujiformia</taxon>
        <taxon>Chrysomeloidea</taxon>
        <taxon>Chrysomelidae</taxon>
        <taxon>Bruchinae</taxon>
        <taxon>Bruchini</taxon>
        <taxon>Acanthoscelides</taxon>
    </lineage>
</organism>
<evidence type="ECO:0000313" key="2">
    <source>
        <dbReference type="EMBL" id="CAH1970647.1"/>
    </source>
</evidence>
<proteinExistence type="predicted"/>
<dbReference type="OrthoDB" id="297219at2759"/>
<dbReference type="AlphaFoldDB" id="A0A9P0P7P1"/>
<accession>A0A9P0P7P1</accession>
<evidence type="ECO:0000256" key="1">
    <source>
        <dbReference type="SAM" id="SignalP"/>
    </source>
</evidence>
<feature type="signal peptide" evidence="1">
    <location>
        <begin position="1"/>
        <end position="20"/>
    </location>
</feature>
<sequence length="66" mass="7542">MYFKLISLCICCYFVQIACSQQDGELISVVTPKSLNSQYVSIFRIAKNTERRKNMHGLSIFDCSAK</sequence>
<name>A0A9P0P7P1_ACAOB</name>
<dbReference type="EMBL" id="CAKOFQ010006776">
    <property type="protein sequence ID" value="CAH1970647.1"/>
    <property type="molecule type" value="Genomic_DNA"/>
</dbReference>
<comment type="caution">
    <text evidence="2">The sequence shown here is derived from an EMBL/GenBank/DDBJ whole genome shotgun (WGS) entry which is preliminary data.</text>
</comment>
<gene>
    <name evidence="2" type="ORF">ACAOBT_LOCUS9030</name>
</gene>
<reference evidence="2" key="1">
    <citation type="submission" date="2022-03" db="EMBL/GenBank/DDBJ databases">
        <authorList>
            <person name="Sayadi A."/>
        </authorList>
    </citation>
    <scope>NUCLEOTIDE SEQUENCE</scope>
</reference>
<dbReference type="Proteomes" id="UP001152888">
    <property type="component" value="Unassembled WGS sequence"/>
</dbReference>
<keyword evidence="1" id="KW-0732">Signal</keyword>
<feature type="chain" id="PRO_5040440072" evidence="1">
    <location>
        <begin position="21"/>
        <end position="66"/>
    </location>
</feature>
<keyword evidence="3" id="KW-1185">Reference proteome</keyword>
<protein>
    <submittedName>
        <fullName evidence="2">Uncharacterized protein</fullName>
    </submittedName>
</protein>
<evidence type="ECO:0000313" key="3">
    <source>
        <dbReference type="Proteomes" id="UP001152888"/>
    </source>
</evidence>